<evidence type="ECO:0000256" key="4">
    <source>
        <dbReference type="ARBA" id="ARBA00023239"/>
    </source>
</evidence>
<gene>
    <name evidence="6" type="ORF">BE04_39830</name>
</gene>
<reference evidence="6 7" key="1">
    <citation type="submission" date="2014-02" db="EMBL/GenBank/DDBJ databases">
        <title>The small core and large imbalanced accessory genome model reveals a collaborative survival strategy of Sorangium cellulosum strains in nature.</title>
        <authorList>
            <person name="Han K."/>
            <person name="Peng R."/>
            <person name="Blom J."/>
            <person name="Li Y.-Z."/>
        </authorList>
    </citation>
    <scope>NUCLEOTIDE SEQUENCE [LARGE SCALE GENOMIC DNA]</scope>
    <source>
        <strain evidence="6 7">So0157-18</strain>
    </source>
</reference>
<accession>A0A150PG73</accession>
<dbReference type="PROSITE" id="PS51891">
    <property type="entry name" value="CENP_V_GFA"/>
    <property type="match status" value="2"/>
</dbReference>
<feature type="domain" description="CENP-V/GFA" evidence="5">
    <location>
        <begin position="148"/>
        <end position="254"/>
    </location>
</feature>
<evidence type="ECO:0000259" key="5">
    <source>
        <dbReference type="PROSITE" id="PS51891"/>
    </source>
</evidence>
<dbReference type="Gene3D" id="3.90.1590.10">
    <property type="entry name" value="glutathione-dependent formaldehyde- activating enzyme (gfa)"/>
    <property type="match status" value="2"/>
</dbReference>
<dbReference type="InterPro" id="IPR011057">
    <property type="entry name" value="Mss4-like_sf"/>
</dbReference>
<keyword evidence="2" id="KW-0479">Metal-binding</keyword>
<dbReference type="EMBL" id="JELX01002665">
    <property type="protein sequence ID" value="KYF54654.1"/>
    <property type="molecule type" value="Genomic_DNA"/>
</dbReference>
<proteinExistence type="inferred from homology"/>
<sequence length="281" mass="30215">MTKGACLCGTVRYQIDGPFQTMLNCHCSMCRKFHGAAFATAAVAPLQGFRWLAGEHAVRASSASAYRSFCGTCGAAAPLLAPDRQLALVHAGNLEGDLGIEPQFHQLVGSKAPWYTITDSLPQFERWPPEIQAPVVQRPTVEPREGVTQGSCLCGDVAFEFDGAPLRMMYCHCTRCRRGRSAAHAANVFVALDGFRWVRGEARVASYKVPEARFFTVAFCTGCGGAAPRLSPERGVAVVPAGALDTDPGIRPAAHIFVGSKASWFRITGDVPQFDELPPQA</sequence>
<evidence type="ECO:0000313" key="6">
    <source>
        <dbReference type="EMBL" id="KYF54654.1"/>
    </source>
</evidence>
<dbReference type="GO" id="GO:0016846">
    <property type="term" value="F:carbon-sulfur lyase activity"/>
    <property type="evidence" value="ECO:0007669"/>
    <property type="project" value="InterPro"/>
</dbReference>
<dbReference type="GO" id="GO:0046872">
    <property type="term" value="F:metal ion binding"/>
    <property type="evidence" value="ECO:0007669"/>
    <property type="project" value="UniProtKB-KW"/>
</dbReference>
<evidence type="ECO:0000313" key="7">
    <source>
        <dbReference type="Proteomes" id="UP000075604"/>
    </source>
</evidence>
<dbReference type="Proteomes" id="UP000075604">
    <property type="component" value="Unassembled WGS sequence"/>
</dbReference>
<dbReference type="Pfam" id="PF04828">
    <property type="entry name" value="GFA"/>
    <property type="match status" value="2"/>
</dbReference>
<organism evidence="6 7">
    <name type="scientific">Sorangium cellulosum</name>
    <name type="common">Polyangium cellulosum</name>
    <dbReference type="NCBI Taxonomy" id="56"/>
    <lineage>
        <taxon>Bacteria</taxon>
        <taxon>Pseudomonadati</taxon>
        <taxon>Myxococcota</taxon>
        <taxon>Polyangia</taxon>
        <taxon>Polyangiales</taxon>
        <taxon>Polyangiaceae</taxon>
        <taxon>Sorangium</taxon>
    </lineage>
</organism>
<keyword evidence="3" id="KW-0862">Zinc</keyword>
<name>A0A150PG73_SORCE</name>
<dbReference type="SUPFAM" id="SSF51316">
    <property type="entry name" value="Mss4-like"/>
    <property type="match status" value="2"/>
</dbReference>
<evidence type="ECO:0000256" key="2">
    <source>
        <dbReference type="ARBA" id="ARBA00022723"/>
    </source>
</evidence>
<evidence type="ECO:0000256" key="1">
    <source>
        <dbReference type="ARBA" id="ARBA00005495"/>
    </source>
</evidence>
<dbReference type="AlphaFoldDB" id="A0A150PG73"/>
<comment type="similarity">
    <text evidence="1">Belongs to the Gfa family.</text>
</comment>
<dbReference type="InterPro" id="IPR006913">
    <property type="entry name" value="CENP-V/GFA"/>
</dbReference>
<comment type="caution">
    <text evidence="6">The sequence shown here is derived from an EMBL/GenBank/DDBJ whole genome shotgun (WGS) entry which is preliminary data.</text>
</comment>
<keyword evidence="4" id="KW-0456">Lyase</keyword>
<feature type="domain" description="CENP-V/GFA" evidence="5">
    <location>
        <begin position="2"/>
        <end position="116"/>
    </location>
</feature>
<protein>
    <recommendedName>
        <fullName evidence="5">CENP-V/GFA domain-containing protein</fullName>
    </recommendedName>
</protein>
<dbReference type="PANTHER" id="PTHR33337">
    <property type="entry name" value="GFA DOMAIN-CONTAINING PROTEIN"/>
    <property type="match status" value="1"/>
</dbReference>
<dbReference type="PANTHER" id="PTHR33337:SF40">
    <property type="entry name" value="CENP-V_GFA DOMAIN-CONTAINING PROTEIN-RELATED"/>
    <property type="match status" value="1"/>
</dbReference>
<evidence type="ECO:0000256" key="3">
    <source>
        <dbReference type="ARBA" id="ARBA00022833"/>
    </source>
</evidence>